<evidence type="ECO:0000313" key="3">
    <source>
        <dbReference type="EMBL" id="MCO6051059.1"/>
    </source>
</evidence>
<sequence>MSYLSHLRVMIVDDMTTSRMLIRGALEELGINQIAMAADGEQALKALMVQPLPLVISDFNMPKLDGLGLLRALRAYQPTSKCGFILMTGKGDQALIDKAKPYGVAGYLAKPFTAPIVKAHIERIFGRM</sequence>
<dbReference type="PROSITE" id="PS50110">
    <property type="entry name" value="RESPONSE_REGULATORY"/>
    <property type="match status" value="1"/>
</dbReference>
<dbReference type="Proteomes" id="UP001205906">
    <property type="component" value="Unassembled WGS sequence"/>
</dbReference>
<dbReference type="InterPro" id="IPR011006">
    <property type="entry name" value="CheY-like_superfamily"/>
</dbReference>
<reference evidence="3 4" key="1">
    <citation type="submission" date="2022-06" db="EMBL/GenBank/DDBJ databases">
        <title>Mesorhizobium sp. strain RP14 Genome sequencing and assembly.</title>
        <authorList>
            <person name="Kim I."/>
        </authorList>
    </citation>
    <scope>NUCLEOTIDE SEQUENCE [LARGE SCALE GENOMIC DNA]</scope>
    <source>
        <strain evidence="4">RP14(2022)</strain>
    </source>
</reference>
<dbReference type="Gene3D" id="3.40.50.2300">
    <property type="match status" value="1"/>
</dbReference>
<dbReference type="SUPFAM" id="SSF52172">
    <property type="entry name" value="CheY-like"/>
    <property type="match status" value="1"/>
</dbReference>
<comment type="caution">
    <text evidence="3">The sequence shown here is derived from an EMBL/GenBank/DDBJ whole genome shotgun (WGS) entry which is preliminary data.</text>
</comment>
<dbReference type="RefSeq" id="WP_252820262.1">
    <property type="nucleotide sequence ID" value="NZ_JAMXQS010000007.1"/>
</dbReference>
<evidence type="ECO:0000259" key="2">
    <source>
        <dbReference type="PROSITE" id="PS50110"/>
    </source>
</evidence>
<dbReference type="InterPro" id="IPR001789">
    <property type="entry name" value="Sig_transdc_resp-reg_receiver"/>
</dbReference>
<proteinExistence type="predicted"/>
<keyword evidence="1" id="KW-0597">Phosphoprotein</keyword>
<feature type="domain" description="Response regulatory" evidence="2">
    <location>
        <begin position="8"/>
        <end position="125"/>
    </location>
</feature>
<keyword evidence="4" id="KW-1185">Reference proteome</keyword>
<evidence type="ECO:0000256" key="1">
    <source>
        <dbReference type="PROSITE-ProRule" id="PRU00169"/>
    </source>
</evidence>
<gene>
    <name evidence="3" type="ORF">NGM99_14845</name>
</gene>
<protein>
    <submittedName>
        <fullName evidence="3">Response regulator</fullName>
    </submittedName>
</protein>
<evidence type="ECO:0000313" key="4">
    <source>
        <dbReference type="Proteomes" id="UP001205906"/>
    </source>
</evidence>
<dbReference type="SMART" id="SM00448">
    <property type="entry name" value="REC"/>
    <property type="match status" value="1"/>
</dbReference>
<dbReference type="PANTHER" id="PTHR43228:SF1">
    <property type="entry name" value="TWO-COMPONENT RESPONSE REGULATOR ARR22"/>
    <property type="match status" value="1"/>
</dbReference>
<dbReference type="Pfam" id="PF00072">
    <property type="entry name" value="Response_reg"/>
    <property type="match status" value="1"/>
</dbReference>
<dbReference type="EMBL" id="JAMXQS010000007">
    <property type="protein sequence ID" value="MCO6051059.1"/>
    <property type="molecule type" value="Genomic_DNA"/>
</dbReference>
<feature type="modified residue" description="4-aspartylphosphate" evidence="1">
    <location>
        <position position="58"/>
    </location>
</feature>
<dbReference type="InterPro" id="IPR052048">
    <property type="entry name" value="ST_Response_Regulator"/>
</dbReference>
<accession>A0ABT1C8B7</accession>
<organism evidence="3 4">
    <name type="scientific">Mesorhizobium liriopis</name>
    <dbReference type="NCBI Taxonomy" id="2953882"/>
    <lineage>
        <taxon>Bacteria</taxon>
        <taxon>Pseudomonadati</taxon>
        <taxon>Pseudomonadota</taxon>
        <taxon>Alphaproteobacteria</taxon>
        <taxon>Hyphomicrobiales</taxon>
        <taxon>Phyllobacteriaceae</taxon>
        <taxon>Mesorhizobium</taxon>
    </lineage>
</organism>
<dbReference type="PANTHER" id="PTHR43228">
    <property type="entry name" value="TWO-COMPONENT RESPONSE REGULATOR"/>
    <property type="match status" value="1"/>
</dbReference>
<name>A0ABT1C8B7_9HYPH</name>